<keyword evidence="3" id="KW-1185">Reference proteome</keyword>
<organism evidence="2 3">
    <name type="scientific">Pseudozyma hubeiensis (strain SY62)</name>
    <name type="common">Yeast</name>
    <dbReference type="NCBI Taxonomy" id="1305764"/>
    <lineage>
        <taxon>Eukaryota</taxon>
        <taxon>Fungi</taxon>
        <taxon>Dikarya</taxon>
        <taxon>Basidiomycota</taxon>
        <taxon>Ustilaginomycotina</taxon>
        <taxon>Ustilaginomycetes</taxon>
        <taxon>Ustilaginales</taxon>
        <taxon>Ustilaginaceae</taxon>
        <taxon>Pseudozyma</taxon>
    </lineage>
</organism>
<name>R9P0C7_PSEHS</name>
<accession>R9P0C7</accession>
<dbReference type="RefSeq" id="XP_012188131.1">
    <property type="nucleotide sequence ID" value="XM_012332741.1"/>
</dbReference>
<gene>
    <name evidence="2" type="ORF">PHSY_002116</name>
</gene>
<dbReference type="Proteomes" id="UP000014071">
    <property type="component" value="Unassembled WGS sequence"/>
</dbReference>
<dbReference type="HOGENOM" id="CLU_2498827_0_0_1"/>
<reference evidence="3" key="1">
    <citation type="journal article" date="2013" name="Genome Announc.">
        <title>Draft genome sequence of the basidiomycetous yeast-like fungus Pseudozyma hubeiensis SY62, which produces an abundant amount of the biosurfactant mannosylerythritol lipids.</title>
        <authorList>
            <person name="Konishi M."/>
            <person name="Hatada Y."/>
            <person name="Horiuchi J."/>
        </authorList>
    </citation>
    <scope>NUCLEOTIDE SEQUENCE [LARGE SCALE GENOMIC DNA]</scope>
    <source>
        <strain evidence="3">SY62</strain>
    </source>
</reference>
<proteinExistence type="predicted"/>
<dbReference type="AlphaFoldDB" id="R9P0C7"/>
<dbReference type="GeneID" id="24107410"/>
<feature type="compositionally biased region" description="Basic and acidic residues" evidence="1">
    <location>
        <begin position="15"/>
        <end position="33"/>
    </location>
</feature>
<dbReference type="EMBL" id="DF238784">
    <property type="protein sequence ID" value="GAC94544.1"/>
    <property type="molecule type" value="Genomic_DNA"/>
</dbReference>
<feature type="region of interest" description="Disordered" evidence="1">
    <location>
        <begin position="1"/>
        <end position="33"/>
    </location>
</feature>
<evidence type="ECO:0000313" key="2">
    <source>
        <dbReference type="EMBL" id="GAC94544.1"/>
    </source>
</evidence>
<evidence type="ECO:0000256" key="1">
    <source>
        <dbReference type="SAM" id="MobiDB-lite"/>
    </source>
</evidence>
<protein>
    <submittedName>
        <fullName evidence="2">Uncharacterized protein</fullName>
    </submittedName>
</protein>
<sequence>MAIQTPLADLSARPRPCEWQEQQEHPPFDEHDDQLAEAKSPLLRASKGQFRAATLRWTTSDTGNRIRSRLSNGDRAVHCRRATEFS</sequence>
<evidence type="ECO:0000313" key="3">
    <source>
        <dbReference type="Proteomes" id="UP000014071"/>
    </source>
</evidence>